<dbReference type="Proteomes" id="UP000736787">
    <property type="component" value="Unassembled WGS sequence"/>
</dbReference>
<organism evidence="13 14">
    <name type="scientific">Phytophthora cactorum</name>
    <dbReference type="NCBI Taxonomy" id="29920"/>
    <lineage>
        <taxon>Eukaryota</taxon>
        <taxon>Sar</taxon>
        <taxon>Stramenopiles</taxon>
        <taxon>Oomycota</taxon>
        <taxon>Peronosporomycetes</taxon>
        <taxon>Peronosporales</taxon>
        <taxon>Peronosporaceae</taxon>
        <taxon>Phytophthora</taxon>
    </lineage>
</organism>
<keyword evidence="3 6" id="KW-0812">Transmembrane</keyword>
<dbReference type="EMBL" id="RCMV01001015">
    <property type="protein sequence ID" value="KAG3210980.1"/>
    <property type="molecule type" value="Genomic_DNA"/>
</dbReference>
<feature type="transmembrane region" description="Helical" evidence="6">
    <location>
        <begin position="148"/>
        <end position="171"/>
    </location>
</feature>
<dbReference type="STRING" id="29920.A0A329RDW5"/>
<dbReference type="Proteomes" id="UP000774804">
    <property type="component" value="Unassembled WGS sequence"/>
</dbReference>
<dbReference type="EMBL" id="RCMI01001001">
    <property type="protein sequence ID" value="KAG2892486.1"/>
    <property type="molecule type" value="Genomic_DNA"/>
</dbReference>
<feature type="transmembrane region" description="Helical" evidence="6">
    <location>
        <begin position="90"/>
        <end position="109"/>
    </location>
</feature>
<dbReference type="SUPFAM" id="SSF103473">
    <property type="entry name" value="MFS general substrate transporter"/>
    <property type="match status" value="1"/>
</dbReference>
<dbReference type="Proteomes" id="UP000760860">
    <property type="component" value="Unassembled WGS sequence"/>
</dbReference>
<evidence type="ECO:0000256" key="6">
    <source>
        <dbReference type="SAM" id="Phobius"/>
    </source>
</evidence>
<proteinExistence type="predicted"/>
<dbReference type="PROSITE" id="PS00217">
    <property type="entry name" value="SUGAR_TRANSPORT_2"/>
    <property type="match status" value="1"/>
</dbReference>
<dbReference type="Proteomes" id="UP000735874">
    <property type="component" value="Unassembled WGS sequence"/>
</dbReference>
<evidence type="ECO:0000313" key="8">
    <source>
        <dbReference type="EMBL" id="KAG2840287.1"/>
    </source>
</evidence>
<dbReference type="InterPro" id="IPR005828">
    <property type="entry name" value="MFS_sugar_transport-like"/>
</dbReference>
<evidence type="ECO:0000256" key="5">
    <source>
        <dbReference type="ARBA" id="ARBA00023136"/>
    </source>
</evidence>
<comment type="subcellular location">
    <subcellularLocation>
        <location evidence="1">Membrane</location>
        <topology evidence="1">Multi-pass membrane protein</topology>
    </subcellularLocation>
</comment>
<dbReference type="InterPro" id="IPR036259">
    <property type="entry name" value="MFS_trans_sf"/>
</dbReference>
<dbReference type="GO" id="GO:0022857">
    <property type="term" value="F:transmembrane transporter activity"/>
    <property type="evidence" value="ECO:0007669"/>
    <property type="project" value="InterPro"/>
</dbReference>
<keyword evidence="5 6" id="KW-0472">Membrane</keyword>
<keyword evidence="2" id="KW-0813">Transport</keyword>
<name>A0A329RDW5_9STRA</name>
<feature type="domain" description="Major facilitator superfamily (MFS) profile" evidence="7">
    <location>
        <begin position="24"/>
        <end position="432"/>
    </location>
</feature>
<sequence>MSTAHIHRRLDSLDARLSWFYVRLLLLTGISWAVHTAELVLFLFTRRLVACNVGMGTRALEALGVGIFVGAAIGGPLFGHMADTRGRRPALLMAMTLSLTGLLLSAGATTHYQVIIARVVAGVGLGGELPTATVLVQELSPRSMRGCMVALLEAFTGVGGFLGVVLAFGLAPQIGWRTTYVIICGCVLYVAVLRFGIPESPRWLASVDRVDEALIVVEKVEKTHGQRAPFAVQGDSMAQASVGIKTLSLSANTLELWALWTVVALSAYALGTYVPTLISLWGFNVFSRWSTMVLIGVAQVLGCILASLVVNNYDRMQTLACFAISAAAAAVLISHAPWSGPFVVMGTCTVSALLAASWSCILVYAPENFATGVRGRGVGYAFGFSRLGATIGSLLCPHMFNVWTMSVPAIAWVFAVLLIAVVVGIALTHGQQYLVREDHDGKAYRSLGFELDEEGIPLVSSNNYSRNTAFYNS</sequence>
<dbReference type="PANTHER" id="PTHR23511">
    <property type="entry name" value="SYNAPTIC VESICLE GLYCOPROTEIN 2"/>
    <property type="match status" value="1"/>
</dbReference>
<dbReference type="VEuPathDB" id="FungiDB:PC110_g20680"/>
<dbReference type="AlphaFoldDB" id="A0A329RDW5"/>
<evidence type="ECO:0000313" key="9">
    <source>
        <dbReference type="EMBL" id="KAG2892486.1"/>
    </source>
</evidence>
<dbReference type="Proteomes" id="UP000251314">
    <property type="component" value="Unassembled WGS sequence"/>
</dbReference>
<evidence type="ECO:0000313" key="12">
    <source>
        <dbReference type="EMBL" id="KAG3210980.1"/>
    </source>
</evidence>
<evidence type="ECO:0000313" key="14">
    <source>
        <dbReference type="Proteomes" id="UP000251314"/>
    </source>
</evidence>
<keyword evidence="4 6" id="KW-1133">Transmembrane helix</keyword>
<evidence type="ECO:0000256" key="4">
    <source>
        <dbReference type="ARBA" id="ARBA00022989"/>
    </source>
</evidence>
<dbReference type="Pfam" id="PF00083">
    <property type="entry name" value="Sugar_tr"/>
    <property type="match status" value="1"/>
</dbReference>
<feature type="transmembrane region" description="Helical" evidence="6">
    <location>
        <begin position="377"/>
        <end position="400"/>
    </location>
</feature>
<feature type="transmembrane region" description="Helical" evidence="6">
    <location>
        <begin position="317"/>
        <end position="336"/>
    </location>
</feature>
<dbReference type="InterPro" id="IPR020846">
    <property type="entry name" value="MFS_dom"/>
</dbReference>
<evidence type="ECO:0000256" key="1">
    <source>
        <dbReference type="ARBA" id="ARBA00004141"/>
    </source>
</evidence>
<evidence type="ECO:0000313" key="11">
    <source>
        <dbReference type="EMBL" id="KAG2966815.1"/>
    </source>
</evidence>
<feature type="transmembrane region" description="Helical" evidence="6">
    <location>
        <begin position="257"/>
        <end position="283"/>
    </location>
</feature>
<feature type="transmembrane region" description="Helical" evidence="6">
    <location>
        <begin position="289"/>
        <end position="310"/>
    </location>
</feature>
<dbReference type="EMBL" id="MJFZ01001190">
    <property type="protein sequence ID" value="RAW22887.1"/>
    <property type="molecule type" value="Genomic_DNA"/>
</dbReference>
<reference evidence="8" key="2">
    <citation type="submission" date="2018-10" db="EMBL/GenBank/DDBJ databases">
        <title>Effector identification in a new, highly contiguous assembly of the strawberry crown rot pathogen Phytophthora cactorum.</title>
        <authorList>
            <person name="Armitage A.D."/>
            <person name="Nellist C.F."/>
            <person name="Bates H."/>
            <person name="Vickerstaff R.J."/>
            <person name="Harrison R.J."/>
        </authorList>
    </citation>
    <scope>NUCLEOTIDE SEQUENCE</scope>
    <source>
        <strain evidence="8">15-7</strain>
        <strain evidence="9">4032</strain>
        <strain evidence="10">4040</strain>
        <strain evidence="11">P415</strain>
        <strain evidence="12">P421</strain>
    </source>
</reference>
<evidence type="ECO:0000259" key="7">
    <source>
        <dbReference type="PROSITE" id="PS50850"/>
    </source>
</evidence>
<dbReference type="GO" id="GO:0016020">
    <property type="term" value="C:membrane"/>
    <property type="evidence" value="ECO:0007669"/>
    <property type="project" value="UniProtKB-SubCell"/>
</dbReference>
<reference evidence="13 14" key="1">
    <citation type="submission" date="2018-01" db="EMBL/GenBank/DDBJ databases">
        <title>Draft genome of the strawberry crown rot pathogen Phytophthora cactorum.</title>
        <authorList>
            <person name="Armitage A.D."/>
            <person name="Lysoe E."/>
            <person name="Nellist C.F."/>
            <person name="Harrison R.J."/>
            <person name="Brurberg M.B."/>
        </authorList>
    </citation>
    <scope>NUCLEOTIDE SEQUENCE [LARGE SCALE GENOMIC DNA]</scope>
    <source>
        <strain evidence="13 14">10300</strain>
    </source>
</reference>
<comment type="caution">
    <text evidence="13">The sequence shown here is derived from an EMBL/GenBank/DDBJ whole genome shotgun (WGS) entry which is preliminary data.</text>
</comment>
<feature type="transmembrane region" description="Helical" evidence="6">
    <location>
        <begin position="115"/>
        <end position="136"/>
    </location>
</feature>
<feature type="transmembrane region" description="Helical" evidence="6">
    <location>
        <begin position="342"/>
        <end position="365"/>
    </location>
</feature>
<dbReference type="InterPro" id="IPR005829">
    <property type="entry name" value="Sugar_transporter_CS"/>
</dbReference>
<dbReference type="Gene3D" id="1.20.1250.20">
    <property type="entry name" value="MFS general substrate transporter like domains"/>
    <property type="match status" value="1"/>
</dbReference>
<feature type="transmembrane region" description="Helical" evidence="6">
    <location>
        <begin position="20"/>
        <end position="44"/>
    </location>
</feature>
<keyword evidence="14" id="KW-1185">Reference proteome</keyword>
<evidence type="ECO:0000256" key="3">
    <source>
        <dbReference type="ARBA" id="ARBA00022692"/>
    </source>
</evidence>
<evidence type="ECO:0000256" key="2">
    <source>
        <dbReference type="ARBA" id="ARBA00022448"/>
    </source>
</evidence>
<dbReference type="EMBL" id="RCMG01000975">
    <property type="protein sequence ID" value="KAG2840287.1"/>
    <property type="molecule type" value="Genomic_DNA"/>
</dbReference>
<feature type="transmembrane region" description="Helical" evidence="6">
    <location>
        <begin position="59"/>
        <end position="78"/>
    </location>
</feature>
<evidence type="ECO:0000313" key="13">
    <source>
        <dbReference type="EMBL" id="RAW22887.1"/>
    </source>
</evidence>
<feature type="transmembrane region" description="Helical" evidence="6">
    <location>
        <begin position="406"/>
        <end position="427"/>
    </location>
</feature>
<protein>
    <recommendedName>
        <fullName evidence="7">Major facilitator superfamily (MFS) profile domain-containing protein</fullName>
    </recommendedName>
</protein>
<gene>
    <name evidence="13" type="ORF">PC110_g20680</name>
    <name evidence="8" type="ORF">PC113_g19296</name>
    <name evidence="9" type="ORF">PC115_g18804</name>
    <name evidence="10" type="ORF">PC117_g20924</name>
    <name evidence="11" type="ORF">PC118_g18942</name>
    <name evidence="12" type="ORF">PC129_g18041</name>
</gene>
<feature type="transmembrane region" description="Helical" evidence="6">
    <location>
        <begin position="177"/>
        <end position="197"/>
    </location>
</feature>
<accession>A0A329RDW5</accession>
<evidence type="ECO:0000313" key="10">
    <source>
        <dbReference type="EMBL" id="KAG2904832.1"/>
    </source>
</evidence>
<dbReference type="Proteomes" id="UP000697107">
    <property type="component" value="Unassembled WGS sequence"/>
</dbReference>
<dbReference type="PROSITE" id="PS50850">
    <property type="entry name" value="MFS"/>
    <property type="match status" value="1"/>
</dbReference>
<dbReference type="PANTHER" id="PTHR23511:SF5">
    <property type="entry name" value="MAJOR FACILITATOR-TYPE TRANSPORTER HXNZ-RELATED"/>
    <property type="match status" value="1"/>
</dbReference>
<dbReference type="OrthoDB" id="4139357at2759"/>
<dbReference type="EMBL" id="RCML01000980">
    <property type="protein sequence ID" value="KAG2966815.1"/>
    <property type="molecule type" value="Genomic_DNA"/>
</dbReference>
<dbReference type="EMBL" id="RCMK01001009">
    <property type="protein sequence ID" value="KAG2904832.1"/>
    <property type="molecule type" value="Genomic_DNA"/>
</dbReference>